<sequence>MSRISQNLVFCKHESIYSQSFKFHSGFMSILVLLTPFFHTFNSITPIKPIEITPPMEYTWYPYLAGVYKEAKRLCTAALIQENLALTSSKCVQNMLPNLKDSSDLTPAMSQAHIASYQPNFPIYYSPASENRHRPTYLLMHDETTNATNRLALIKTGSESKQEKGIHLDRYKYNFKNGAKLTLIGFTKAFPASPNFPLFSSAEIKIISAYRCSKALHMEINEEETFCAQISPNTTLPCLWSPGSLVIRETKVTAKLIGILETTPECHPTLLPLVLLRLQTFYPWLNQTIQDLKPKPSESPTDRIKTLNFLYNNSFNHQKKDIK</sequence>
<evidence type="ECO:0000313" key="1">
    <source>
        <dbReference type="EMBL" id="KAJ9069553.1"/>
    </source>
</evidence>
<reference evidence="1" key="1">
    <citation type="submission" date="2022-04" db="EMBL/GenBank/DDBJ databases">
        <title>Genome of the entomopathogenic fungus Entomophthora muscae.</title>
        <authorList>
            <person name="Elya C."/>
            <person name="Lovett B.R."/>
            <person name="Lee E."/>
            <person name="Macias A.M."/>
            <person name="Hajek A.E."/>
            <person name="De Bivort B.L."/>
            <person name="Kasson M.T."/>
            <person name="De Fine Licht H.H."/>
            <person name="Stajich J.E."/>
        </authorList>
    </citation>
    <scope>NUCLEOTIDE SEQUENCE</scope>
    <source>
        <strain evidence="1">Berkeley</strain>
    </source>
</reference>
<name>A0ACC2T4L6_9FUNG</name>
<keyword evidence="2" id="KW-1185">Reference proteome</keyword>
<comment type="caution">
    <text evidence="1">The sequence shown here is derived from an EMBL/GenBank/DDBJ whole genome shotgun (WGS) entry which is preliminary data.</text>
</comment>
<organism evidence="1 2">
    <name type="scientific">Entomophthora muscae</name>
    <dbReference type="NCBI Taxonomy" id="34485"/>
    <lineage>
        <taxon>Eukaryota</taxon>
        <taxon>Fungi</taxon>
        <taxon>Fungi incertae sedis</taxon>
        <taxon>Zoopagomycota</taxon>
        <taxon>Entomophthoromycotina</taxon>
        <taxon>Entomophthoromycetes</taxon>
        <taxon>Entomophthorales</taxon>
        <taxon>Entomophthoraceae</taxon>
        <taxon>Entomophthora</taxon>
    </lineage>
</organism>
<accession>A0ACC2T4L6</accession>
<proteinExistence type="predicted"/>
<dbReference type="Proteomes" id="UP001165960">
    <property type="component" value="Unassembled WGS sequence"/>
</dbReference>
<evidence type="ECO:0000313" key="2">
    <source>
        <dbReference type="Proteomes" id="UP001165960"/>
    </source>
</evidence>
<protein>
    <submittedName>
        <fullName evidence="1">Uncharacterized protein</fullName>
    </submittedName>
</protein>
<gene>
    <name evidence="1" type="ORF">DSO57_1017357</name>
</gene>
<dbReference type="EMBL" id="QTSX02003623">
    <property type="protein sequence ID" value="KAJ9069553.1"/>
    <property type="molecule type" value="Genomic_DNA"/>
</dbReference>